<protein>
    <submittedName>
        <fullName evidence="1">Uncharacterized protein</fullName>
    </submittedName>
</protein>
<name>A0A377XDT8_KLEPN</name>
<evidence type="ECO:0000313" key="2">
    <source>
        <dbReference type="Proteomes" id="UP000254340"/>
    </source>
</evidence>
<sequence>MGSLCQCFDTSLLPKTCQREQLRILLTFTNGVNDLLVEIEGFAQFLLTTVRRTTISKRIITHQIAGPANNAP</sequence>
<reference evidence="1 2" key="1">
    <citation type="submission" date="2018-06" db="EMBL/GenBank/DDBJ databases">
        <authorList>
            <consortium name="Pathogen Informatics"/>
            <person name="Doyle S."/>
        </authorList>
    </citation>
    <scope>NUCLEOTIDE SEQUENCE [LARGE SCALE GENOMIC DNA]</scope>
    <source>
        <strain evidence="1 2">NCTC5047</strain>
    </source>
</reference>
<organism evidence="1 2">
    <name type="scientific">Klebsiella pneumoniae</name>
    <dbReference type="NCBI Taxonomy" id="573"/>
    <lineage>
        <taxon>Bacteria</taxon>
        <taxon>Pseudomonadati</taxon>
        <taxon>Pseudomonadota</taxon>
        <taxon>Gammaproteobacteria</taxon>
        <taxon>Enterobacterales</taxon>
        <taxon>Enterobacteriaceae</taxon>
        <taxon>Klebsiella/Raoultella group</taxon>
        <taxon>Klebsiella</taxon>
        <taxon>Klebsiella pneumoniae complex</taxon>
    </lineage>
</organism>
<dbReference type="Proteomes" id="UP000254340">
    <property type="component" value="Unassembled WGS sequence"/>
</dbReference>
<proteinExistence type="predicted"/>
<evidence type="ECO:0000313" key="1">
    <source>
        <dbReference type="EMBL" id="STT81709.1"/>
    </source>
</evidence>
<accession>A0A377XDT8</accession>
<dbReference type="EMBL" id="UGLH01000006">
    <property type="protein sequence ID" value="STT81709.1"/>
    <property type="molecule type" value="Genomic_DNA"/>
</dbReference>
<dbReference type="AlphaFoldDB" id="A0A377XDT8"/>
<gene>
    <name evidence="1" type="ORF">NCTC5047_02642</name>
</gene>